<proteinExistence type="predicted"/>
<gene>
    <name evidence="1" type="ORF">NCTC10718_03809</name>
</gene>
<protein>
    <submittedName>
        <fullName evidence="1">Uncharacterized protein</fullName>
    </submittedName>
</protein>
<dbReference type="Proteomes" id="UP000254332">
    <property type="component" value="Unassembled WGS sequence"/>
</dbReference>
<evidence type="ECO:0000313" key="1">
    <source>
        <dbReference type="EMBL" id="SUF70956.1"/>
    </source>
</evidence>
<sequence length="64" mass="7457">MNYYVRRHADNKGEHDVHSGNCPHIPDINNRLYLGDFDSCQRAVKVAMELGFLKVKECYWCSVL</sequence>
<accession>A0A379R657</accession>
<reference evidence="1 2" key="1">
    <citation type="submission" date="2018-06" db="EMBL/GenBank/DDBJ databases">
        <authorList>
            <consortium name="Pathogen Informatics"/>
            <person name="Doyle S."/>
        </authorList>
    </citation>
    <scope>NUCLEOTIDE SEQUENCE [LARGE SCALE GENOMIC DNA]</scope>
    <source>
        <strain evidence="1 2">NCTC10718</strain>
    </source>
</reference>
<organism evidence="1 2">
    <name type="scientific">Salmonella enterica</name>
    <name type="common">Salmonella choleraesuis</name>
    <dbReference type="NCBI Taxonomy" id="28901"/>
    <lineage>
        <taxon>Bacteria</taxon>
        <taxon>Pseudomonadati</taxon>
        <taxon>Pseudomonadota</taxon>
        <taxon>Gammaproteobacteria</taxon>
        <taxon>Enterobacterales</taxon>
        <taxon>Enterobacteriaceae</taxon>
        <taxon>Salmonella</taxon>
    </lineage>
</organism>
<dbReference type="AlphaFoldDB" id="A0A379R657"/>
<name>A0A379R657_SALER</name>
<evidence type="ECO:0000313" key="2">
    <source>
        <dbReference type="Proteomes" id="UP000254332"/>
    </source>
</evidence>
<dbReference type="EMBL" id="UGWQ01000001">
    <property type="protein sequence ID" value="SUF70956.1"/>
    <property type="molecule type" value="Genomic_DNA"/>
</dbReference>